<proteinExistence type="predicted"/>
<dbReference type="EMBL" id="UATH01000001">
    <property type="protein sequence ID" value="SPY08718.1"/>
    <property type="molecule type" value="Genomic_DNA"/>
</dbReference>
<name>A0A2N6QB00_9BURK</name>
<dbReference type="Proteomes" id="UP000250242">
    <property type="component" value="Unassembled WGS sequence"/>
</dbReference>
<gene>
    <name evidence="1" type="ORF">NCTC11009_01950</name>
</gene>
<accession>A0A2N6QB00</accession>
<evidence type="ECO:0000313" key="1">
    <source>
        <dbReference type="EMBL" id="SPY08718.1"/>
    </source>
</evidence>
<dbReference type="RefSeq" id="WP_102705975.1">
    <property type="nucleotide sequence ID" value="NZ_CP027417.1"/>
</dbReference>
<sequence length="173" mass="19926">MRGRRAEWVIYFVEGQTEKALLMALQAEKIIPSGKIHIFNCWDGKVESTLRLMPKSGRVISYIVFDTDVTSRVDEFVNAVKRIADSSSKVHLLQQTRNLEEELIHACPGLKLLALHKAFRAQGDESFKNKFIKDKKRLVRLQELGFNVNQMWSRGLMPILKTRLSLQKIIIGF</sequence>
<organism evidence="1 2">
    <name type="scientific">Oligella urethralis</name>
    <dbReference type="NCBI Taxonomy" id="90245"/>
    <lineage>
        <taxon>Bacteria</taxon>
        <taxon>Pseudomonadati</taxon>
        <taxon>Pseudomonadota</taxon>
        <taxon>Betaproteobacteria</taxon>
        <taxon>Burkholderiales</taxon>
        <taxon>Alcaligenaceae</taxon>
        <taxon>Oligella</taxon>
    </lineage>
</organism>
<evidence type="ECO:0008006" key="3">
    <source>
        <dbReference type="Google" id="ProtNLM"/>
    </source>
</evidence>
<protein>
    <recommendedName>
        <fullName evidence="3">DUF4435 domain-containing protein</fullName>
    </recommendedName>
</protein>
<dbReference type="STRING" id="90245.GCA_001056285_01334"/>
<dbReference type="KEGG" id="our:CEQ07_06670"/>
<evidence type="ECO:0000313" key="2">
    <source>
        <dbReference type="Proteomes" id="UP000250242"/>
    </source>
</evidence>
<reference evidence="1 2" key="1">
    <citation type="submission" date="2018-06" db="EMBL/GenBank/DDBJ databases">
        <authorList>
            <consortium name="Pathogen Informatics"/>
            <person name="Doyle S."/>
        </authorList>
    </citation>
    <scope>NUCLEOTIDE SEQUENCE [LARGE SCALE GENOMIC DNA]</scope>
    <source>
        <strain evidence="1 2">NCTC11009</strain>
    </source>
</reference>
<dbReference type="AlphaFoldDB" id="A0A2N6QB00"/>